<feature type="compositionally biased region" description="Basic residues" evidence="1">
    <location>
        <begin position="1"/>
        <end position="14"/>
    </location>
</feature>
<comment type="caution">
    <text evidence="2">The sequence shown here is derived from an EMBL/GenBank/DDBJ whole genome shotgun (WGS) entry which is preliminary data.</text>
</comment>
<proteinExistence type="predicted"/>
<evidence type="ECO:0000313" key="3">
    <source>
        <dbReference type="Proteomes" id="UP001066276"/>
    </source>
</evidence>
<name>A0AAV7VW42_PLEWA</name>
<accession>A0AAV7VW42</accession>
<organism evidence="2 3">
    <name type="scientific">Pleurodeles waltl</name>
    <name type="common">Iberian ribbed newt</name>
    <dbReference type="NCBI Taxonomy" id="8319"/>
    <lineage>
        <taxon>Eukaryota</taxon>
        <taxon>Metazoa</taxon>
        <taxon>Chordata</taxon>
        <taxon>Craniata</taxon>
        <taxon>Vertebrata</taxon>
        <taxon>Euteleostomi</taxon>
        <taxon>Amphibia</taxon>
        <taxon>Batrachia</taxon>
        <taxon>Caudata</taxon>
        <taxon>Salamandroidea</taxon>
        <taxon>Salamandridae</taxon>
        <taxon>Pleurodelinae</taxon>
        <taxon>Pleurodeles</taxon>
    </lineage>
</organism>
<feature type="region of interest" description="Disordered" evidence="1">
    <location>
        <begin position="1"/>
        <end position="50"/>
    </location>
</feature>
<dbReference type="EMBL" id="JANPWB010000002">
    <property type="protein sequence ID" value="KAJ1205498.1"/>
    <property type="molecule type" value="Genomic_DNA"/>
</dbReference>
<evidence type="ECO:0000313" key="2">
    <source>
        <dbReference type="EMBL" id="KAJ1205498.1"/>
    </source>
</evidence>
<dbReference type="Proteomes" id="UP001066276">
    <property type="component" value="Chromosome 1_2"/>
</dbReference>
<gene>
    <name evidence="2" type="ORF">NDU88_000932</name>
</gene>
<dbReference type="AlphaFoldDB" id="A0AAV7VW42"/>
<reference evidence="2" key="1">
    <citation type="journal article" date="2022" name="bioRxiv">
        <title>Sequencing and chromosome-scale assembly of the giantPleurodeles waltlgenome.</title>
        <authorList>
            <person name="Brown T."/>
            <person name="Elewa A."/>
            <person name="Iarovenko S."/>
            <person name="Subramanian E."/>
            <person name="Araus A.J."/>
            <person name="Petzold A."/>
            <person name="Susuki M."/>
            <person name="Suzuki K.-i.T."/>
            <person name="Hayashi T."/>
            <person name="Toyoda A."/>
            <person name="Oliveira C."/>
            <person name="Osipova E."/>
            <person name="Leigh N.D."/>
            <person name="Simon A."/>
            <person name="Yun M.H."/>
        </authorList>
    </citation>
    <scope>NUCLEOTIDE SEQUENCE</scope>
    <source>
        <strain evidence="2">20211129_DDA</strain>
        <tissue evidence="2">Liver</tissue>
    </source>
</reference>
<evidence type="ECO:0000256" key="1">
    <source>
        <dbReference type="SAM" id="MobiDB-lite"/>
    </source>
</evidence>
<protein>
    <submittedName>
        <fullName evidence="2">Uncharacterized protein</fullName>
    </submittedName>
</protein>
<keyword evidence="3" id="KW-1185">Reference proteome</keyword>
<sequence length="97" mass="10549">MLHQRRQAVHKSAKQIHATLATIRHLPRKAARQAAETEETEEHVRALASSSCPKTLNINELSDTTAEDAVLARVKQALDGKISLQMPASGQATKKTG</sequence>